<accession>A0A1M7GYW0</accession>
<proteinExistence type="predicted"/>
<evidence type="ECO:0000313" key="1">
    <source>
        <dbReference type="EMBL" id="SHM21333.1"/>
    </source>
</evidence>
<dbReference type="AlphaFoldDB" id="A0A1M7GYW0"/>
<evidence type="ECO:0000313" key="2">
    <source>
        <dbReference type="Proteomes" id="UP000183974"/>
    </source>
</evidence>
<sequence>MRLDLYEDDRWRDNPLIQKYETEIELMRELVTDESITVTSIDTQGPAPDVRPGKVFESFVLPEMLQNKILRGEASGDAVSMAADKMRKLIA</sequence>
<dbReference type="STRING" id="337701.SAMN05444398_111134"/>
<dbReference type="Proteomes" id="UP000183974">
    <property type="component" value="Unassembled WGS sequence"/>
</dbReference>
<protein>
    <submittedName>
        <fullName evidence="1">Uncharacterized protein</fullName>
    </submittedName>
</protein>
<organism evidence="1 2">
    <name type="scientific">Roseovarius pacificus</name>
    <dbReference type="NCBI Taxonomy" id="337701"/>
    <lineage>
        <taxon>Bacteria</taxon>
        <taxon>Pseudomonadati</taxon>
        <taxon>Pseudomonadota</taxon>
        <taxon>Alphaproteobacteria</taxon>
        <taxon>Rhodobacterales</taxon>
        <taxon>Roseobacteraceae</taxon>
        <taxon>Roseovarius</taxon>
    </lineage>
</organism>
<keyword evidence="2" id="KW-1185">Reference proteome</keyword>
<dbReference type="EMBL" id="FRBR01000011">
    <property type="protein sequence ID" value="SHM21333.1"/>
    <property type="molecule type" value="Genomic_DNA"/>
</dbReference>
<dbReference type="RefSeq" id="WP_200797814.1">
    <property type="nucleotide sequence ID" value="NZ_BMLR01000012.1"/>
</dbReference>
<reference evidence="1 2" key="1">
    <citation type="submission" date="2016-11" db="EMBL/GenBank/DDBJ databases">
        <authorList>
            <person name="Jaros S."/>
            <person name="Januszkiewicz K."/>
            <person name="Wedrychowicz H."/>
        </authorList>
    </citation>
    <scope>NUCLEOTIDE SEQUENCE [LARGE SCALE GENOMIC DNA]</scope>
    <source>
        <strain evidence="1 2">DSM 29589</strain>
    </source>
</reference>
<gene>
    <name evidence="1" type="ORF">SAMN05444398_111134</name>
</gene>
<name>A0A1M7GYW0_9RHOB</name>